<dbReference type="InterPro" id="IPR016130">
    <property type="entry name" value="Tyr_Pase_AS"/>
</dbReference>
<organism evidence="2 3">
    <name type="scientific">Cryobacterium zongtaii</name>
    <dbReference type="NCBI Taxonomy" id="1259217"/>
    <lineage>
        <taxon>Bacteria</taxon>
        <taxon>Bacillati</taxon>
        <taxon>Actinomycetota</taxon>
        <taxon>Actinomycetes</taxon>
        <taxon>Micrococcales</taxon>
        <taxon>Microbacteriaceae</taxon>
        <taxon>Cryobacterium</taxon>
    </lineage>
</organism>
<evidence type="ECO:0000313" key="3">
    <source>
        <dbReference type="Proteomes" id="UP000237104"/>
    </source>
</evidence>
<dbReference type="InterPro" id="IPR026893">
    <property type="entry name" value="Tyr/Ser_Pase_IphP-type"/>
</dbReference>
<dbReference type="InterPro" id="IPR029021">
    <property type="entry name" value="Prot-tyrosine_phosphatase-like"/>
</dbReference>
<evidence type="ECO:0000313" key="2">
    <source>
        <dbReference type="EMBL" id="POH63821.1"/>
    </source>
</evidence>
<gene>
    <name evidence="2" type="ORF">C3B59_10555</name>
</gene>
<dbReference type="OrthoDB" id="1188001at2"/>
<dbReference type="EMBL" id="PPXF01000049">
    <property type="protein sequence ID" value="POH63821.1"/>
    <property type="molecule type" value="Genomic_DNA"/>
</dbReference>
<evidence type="ECO:0000259" key="1">
    <source>
        <dbReference type="PROSITE" id="PS50056"/>
    </source>
</evidence>
<dbReference type="InterPro" id="IPR000387">
    <property type="entry name" value="Tyr_Pase_dom"/>
</dbReference>
<comment type="caution">
    <text evidence="2">The sequence shown here is derived from an EMBL/GenBank/DDBJ whole genome shotgun (WGS) entry which is preliminary data.</text>
</comment>
<dbReference type="PROSITE" id="PS50056">
    <property type="entry name" value="TYR_PHOSPHATASE_2"/>
    <property type="match status" value="1"/>
</dbReference>
<name>A0A2S3ZC68_9MICO</name>
<dbReference type="AlphaFoldDB" id="A0A2S3ZC68"/>
<sequence>MDKPSSTPPSAPAPARAADRLLAVAGLANARDLGGIPYRTGGTTAAGVFFRSENLDQTTRAGWDQLYAAGIRTVVDLRQPGERAQDSQPRPDWLTTVPVDLDGLENTAFWADYWDNGLVGTALYYLPHLAAMPERSGAALAALARAAPGGVLFHCAAGRDRTGQIALLLLTIAGAEPEAIVDDYLETVRRGDQRAVASGRAHEEAESEALCRSFGTTTEGAFRTALAGLDLPAVLAAAGITDTELATLRSWRQSRTA</sequence>
<dbReference type="Proteomes" id="UP000237104">
    <property type="component" value="Unassembled WGS sequence"/>
</dbReference>
<dbReference type="Gene3D" id="3.90.190.10">
    <property type="entry name" value="Protein tyrosine phosphatase superfamily"/>
    <property type="match status" value="1"/>
</dbReference>
<accession>A0A2S3ZC68</accession>
<proteinExistence type="predicted"/>
<dbReference type="Pfam" id="PF13350">
    <property type="entry name" value="Y_phosphatase3"/>
    <property type="match status" value="1"/>
</dbReference>
<dbReference type="SUPFAM" id="SSF52799">
    <property type="entry name" value="(Phosphotyrosine protein) phosphatases II"/>
    <property type="match status" value="1"/>
</dbReference>
<reference evidence="2 3" key="1">
    <citation type="submission" date="2018-01" db="EMBL/GenBank/DDBJ databases">
        <title>Cryobacterium sp. nov., from glaciers in China.</title>
        <authorList>
            <person name="Liu Q."/>
            <person name="Xin Y.-H."/>
        </authorList>
    </citation>
    <scope>NUCLEOTIDE SEQUENCE [LARGE SCALE GENOMIC DNA]</scope>
    <source>
        <strain evidence="2 3">TMB1-8</strain>
    </source>
</reference>
<dbReference type="PROSITE" id="PS00383">
    <property type="entry name" value="TYR_PHOSPHATASE_1"/>
    <property type="match status" value="1"/>
</dbReference>
<dbReference type="GO" id="GO:0004721">
    <property type="term" value="F:phosphoprotein phosphatase activity"/>
    <property type="evidence" value="ECO:0007669"/>
    <property type="project" value="InterPro"/>
</dbReference>
<feature type="domain" description="Tyrosine specific protein phosphatases" evidence="1">
    <location>
        <begin position="123"/>
        <end position="203"/>
    </location>
</feature>
<protein>
    <submittedName>
        <fullName evidence="2">Tyrosine protein phosphatase</fullName>
    </submittedName>
</protein>